<reference evidence="3 4" key="1">
    <citation type="submission" date="2019-07" db="EMBL/GenBank/DDBJ databases">
        <title>Qingshengfaniella alkalisoli gen. nov., sp. nov., isolated from saline soil.</title>
        <authorList>
            <person name="Xu L."/>
            <person name="Huang X.-X."/>
            <person name="Sun J.-Q."/>
        </authorList>
    </citation>
    <scope>NUCLEOTIDE SEQUENCE [LARGE SCALE GENOMIC DNA]</scope>
    <source>
        <strain evidence="3 4">DSM 27279</strain>
    </source>
</reference>
<dbReference type="PANTHER" id="PTHR31528">
    <property type="entry name" value="4-AMINO-5-HYDROXYMETHYL-2-METHYLPYRIMIDINE PHOSPHATE SYNTHASE THI11-RELATED"/>
    <property type="match status" value="1"/>
</dbReference>
<organism evidence="3 4">
    <name type="scientific">Verticiella sediminum</name>
    <dbReference type="NCBI Taxonomy" id="1247510"/>
    <lineage>
        <taxon>Bacteria</taxon>
        <taxon>Pseudomonadati</taxon>
        <taxon>Pseudomonadota</taxon>
        <taxon>Betaproteobacteria</taxon>
        <taxon>Burkholderiales</taxon>
        <taxon>Alcaligenaceae</taxon>
        <taxon>Verticiella</taxon>
    </lineage>
</organism>
<protein>
    <submittedName>
        <fullName evidence="3">ABC transporter substrate-binding protein</fullName>
    </submittedName>
</protein>
<feature type="signal peptide" evidence="1">
    <location>
        <begin position="1"/>
        <end position="30"/>
    </location>
</feature>
<keyword evidence="1" id="KW-0732">Signal</keyword>
<comment type="caution">
    <text evidence="3">The sequence shown here is derived from an EMBL/GenBank/DDBJ whole genome shotgun (WGS) entry which is preliminary data.</text>
</comment>
<feature type="domain" description="SsuA/THI5-like" evidence="2">
    <location>
        <begin position="49"/>
        <end position="262"/>
    </location>
</feature>
<dbReference type="EMBL" id="VLTJ01000041">
    <property type="protein sequence ID" value="TSH89459.1"/>
    <property type="molecule type" value="Genomic_DNA"/>
</dbReference>
<evidence type="ECO:0000256" key="1">
    <source>
        <dbReference type="SAM" id="SignalP"/>
    </source>
</evidence>
<evidence type="ECO:0000313" key="4">
    <source>
        <dbReference type="Proteomes" id="UP000318405"/>
    </source>
</evidence>
<dbReference type="OrthoDB" id="8555942at2"/>
<dbReference type="InterPro" id="IPR027939">
    <property type="entry name" value="NMT1/THI5"/>
</dbReference>
<accession>A0A556A9A3</accession>
<gene>
    <name evidence="3" type="ORF">FOZ76_24215</name>
</gene>
<evidence type="ECO:0000313" key="3">
    <source>
        <dbReference type="EMBL" id="TSH89459.1"/>
    </source>
</evidence>
<dbReference type="GO" id="GO:0009228">
    <property type="term" value="P:thiamine biosynthetic process"/>
    <property type="evidence" value="ECO:0007669"/>
    <property type="project" value="InterPro"/>
</dbReference>
<dbReference type="AlphaFoldDB" id="A0A556A9A3"/>
<dbReference type="Proteomes" id="UP000318405">
    <property type="component" value="Unassembled WGS sequence"/>
</dbReference>
<proteinExistence type="predicted"/>
<dbReference type="Gene3D" id="3.40.190.10">
    <property type="entry name" value="Periplasmic binding protein-like II"/>
    <property type="match status" value="2"/>
</dbReference>
<feature type="chain" id="PRO_5021788082" evidence="1">
    <location>
        <begin position="31"/>
        <end position="346"/>
    </location>
</feature>
<name>A0A556A9A3_9BURK</name>
<dbReference type="RefSeq" id="WP_143950863.1">
    <property type="nucleotide sequence ID" value="NZ_BAABMB010000005.1"/>
</dbReference>
<keyword evidence="4" id="KW-1185">Reference proteome</keyword>
<dbReference type="PANTHER" id="PTHR31528:SF15">
    <property type="entry name" value="RIBOFLAVIN-BINDING PROTEIN RIBY"/>
    <property type="match status" value="1"/>
</dbReference>
<dbReference type="InterPro" id="IPR015168">
    <property type="entry name" value="SsuA/THI5"/>
</dbReference>
<dbReference type="SUPFAM" id="SSF53850">
    <property type="entry name" value="Periplasmic binding protein-like II"/>
    <property type="match status" value="1"/>
</dbReference>
<evidence type="ECO:0000259" key="2">
    <source>
        <dbReference type="Pfam" id="PF09084"/>
    </source>
</evidence>
<dbReference type="Pfam" id="PF09084">
    <property type="entry name" value="NMT1"/>
    <property type="match status" value="1"/>
</dbReference>
<sequence length="346" mass="37579">MSVFSRLAARSAALGLGLGIAFGAVAPAVAATDIKMVLNWKYQGPQAWFFMAQDKGYFKDEGLNVTIDQGEGSAASVIKVASGAYDAGFGDVNALIDMAAKRPESAPVAVYMMYNTPPFVIAVKADSPIKTPKDLEGRTVGGPANDAALKLFPVFAKTAGVDAGAVKISNMAPNLREQMLLRDQVDAVFGYINTVAFSARLVGLDPDKDLRFIKYGDHGMDLYSNTIVFSRKFVQEHPEAVSGLLRAVNRALNETVADPDAAMDYVMKREPLLNREIEKERLLATLQVEMNHPEIKTIGFGDVDPERLKRTIAVGVQANELPRTPEPGEIFDNRFLPARDQRASSL</sequence>